<organism evidence="15 16">
    <name type="scientific">Euplotes crassus</name>
    <dbReference type="NCBI Taxonomy" id="5936"/>
    <lineage>
        <taxon>Eukaryota</taxon>
        <taxon>Sar</taxon>
        <taxon>Alveolata</taxon>
        <taxon>Ciliophora</taxon>
        <taxon>Intramacronucleata</taxon>
        <taxon>Spirotrichea</taxon>
        <taxon>Hypotrichia</taxon>
        <taxon>Euplotida</taxon>
        <taxon>Euplotidae</taxon>
        <taxon>Moneuplotes</taxon>
    </lineage>
</organism>
<feature type="domain" description="Ion transport" evidence="12">
    <location>
        <begin position="2804"/>
        <end position="2949"/>
    </location>
</feature>
<dbReference type="EMBL" id="CAMPGE010029522">
    <property type="protein sequence ID" value="CAI2387002.1"/>
    <property type="molecule type" value="Genomic_DNA"/>
</dbReference>
<feature type="compositionally biased region" description="Acidic residues" evidence="10">
    <location>
        <begin position="147"/>
        <end position="158"/>
    </location>
</feature>
<feature type="region of interest" description="Disordered" evidence="10">
    <location>
        <begin position="1"/>
        <end position="267"/>
    </location>
</feature>
<feature type="transmembrane region" description="Helical" evidence="11">
    <location>
        <begin position="2794"/>
        <end position="2824"/>
    </location>
</feature>
<dbReference type="InterPro" id="IPR035910">
    <property type="entry name" value="RyR/IP3R_RIH_dom_sf"/>
</dbReference>
<proteinExistence type="predicted"/>
<evidence type="ECO:0000256" key="3">
    <source>
        <dbReference type="ARBA" id="ARBA00022692"/>
    </source>
</evidence>
<feature type="domain" description="RIH" evidence="13">
    <location>
        <begin position="807"/>
        <end position="987"/>
    </location>
</feature>
<dbReference type="Pfam" id="PF08454">
    <property type="entry name" value="RIH_assoc"/>
    <property type="match status" value="1"/>
</dbReference>
<dbReference type="PANTHER" id="PTHR13715">
    <property type="entry name" value="RYANODINE RECEPTOR AND IP3 RECEPTOR"/>
    <property type="match status" value="1"/>
</dbReference>
<evidence type="ECO:0000256" key="5">
    <source>
        <dbReference type="ARBA" id="ARBA00023065"/>
    </source>
</evidence>
<evidence type="ECO:0000259" key="14">
    <source>
        <dbReference type="Pfam" id="PF08454"/>
    </source>
</evidence>
<keyword evidence="16" id="KW-1185">Reference proteome</keyword>
<dbReference type="Pfam" id="PF00520">
    <property type="entry name" value="Ion_trans"/>
    <property type="match status" value="1"/>
</dbReference>
<evidence type="ECO:0000256" key="6">
    <source>
        <dbReference type="ARBA" id="ARBA00023136"/>
    </source>
</evidence>
<dbReference type="Pfam" id="PF01365">
    <property type="entry name" value="RYDR_ITPR"/>
    <property type="match status" value="1"/>
</dbReference>
<feature type="compositionally biased region" description="Basic residues" evidence="10">
    <location>
        <begin position="127"/>
        <end position="143"/>
    </location>
</feature>
<evidence type="ECO:0000313" key="16">
    <source>
        <dbReference type="Proteomes" id="UP001295684"/>
    </source>
</evidence>
<comment type="caution">
    <text evidence="15">The sequence shown here is derived from an EMBL/GenBank/DDBJ whole genome shotgun (WGS) entry which is preliminary data.</text>
</comment>
<dbReference type="InterPro" id="IPR005821">
    <property type="entry name" value="Ion_trans_dom"/>
</dbReference>
<protein>
    <submittedName>
        <fullName evidence="15">Uncharacterized protein</fullName>
    </submittedName>
</protein>
<feature type="compositionally biased region" description="Basic and acidic residues" evidence="10">
    <location>
        <begin position="54"/>
        <end position="77"/>
    </location>
</feature>
<feature type="region of interest" description="Disordered" evidence="10">
    <location>
        <begin position="2370"/>
        <end position="2390"/>
    </location>
</feature>
<feature type="compositionally biased region" description="Polar residues" evidence="10">
    <location>
        <begin position="79"/>
        <end position="89"/>
    </location>
</feature>
<dbReference type="Gene3D" id="2.80.10.50">
    <property type="match status" value="1"/>
</dbReference>
<feature type="domain" description="RyR/IP3R Homology associated" evidence="14">
    <location>
        <begin position="2251"/>
        <end position="2344"/>
    </location>
</feature>
<feature type="transmembrane region" description="Helical" evidence="11">
    <location>
        <begin position="2677"/>
        <end position="2695"/>
    </location>
</feature>
<dbReference type="InterPro" id="IPR013662">
    <property type="entry name" value="RIH_assoc-dom"/>
</dbReference>
<keyword evidence="4 11" id="KW-1133">Transmembrane helix</keyword>
<dbReference type="InterPro" id="IPR015925">
    <property type="entry name" value="Ryanodine_IP3_receptor"/>
</dbReference>
<evidence type="ECO:0000256" key="4">
    <source>
        <dbReference type="ARBA" id="ARBA00022989"/>
    </source>
</evidence>
<keyword evidence="6 11" id="KW-0472">Membrane</keyword>
<dbReference type="GO" id="GO:0012505">
    <property type="term" value="C:endomembrane system"/>
    <property type="evidence" value="ECO:0007669"/>
    <property type="project" value="UniProtKB-SubCell"/>
</dbReference>
<feature type="compositionally biased region" description="Polar residues" evidence="10">
    <location>
        <begin position="1"/>
        <end position="17"/>
    </location>
</feature>
<dbReference type="GO" id="GO:0005262">
    <property type="term" value="F:calcium channel activity"/>
    <property type="evidence" value="ECO:0007669"/>
    <property type="project" value="InterPro"/>
</dbReference>
<feature type="compositionally biased region" description="Polar residues" evidence="10">
    <location>
        <begin position="241"/>
        <end position="262"/>
    </location>
</feature>
<accession>A0AAD1YC61</accession>
<feature type="transmembrane region" description="Helical" evidence="11">
    <location>
        <begin position="2716"/>
        <end position="2741"/>
    </location>
</feature>
<feature type="transmembrane region" description="Helical" evidence="11">
    <location>
        <begin position="2845"/>
        <end position="2865"/>
    </location>
</feature>
<name>A0AAD1YC61_EUPCR</name>
<evidence type="ECO:0000256" key="9">
    <source>
        <dbReference type="SAM" id="Coils"/>
    </source>
</evidence>
<evidence type="ECO:0000313" key="15">
    <source>
        <dbReference type="EMBL" id="CAI2387002.1"/>
    </source>
</evidence>
<keyword evidence="8" id="KW-0407">Ion channel</keyword>
<evidence type="ECO:0000256" key="7">
    <source>
        <dbReference type="ARBA" id="ARBA00023286"/>
    </source>
</evidence>
<evidence type="ECO:0000259" key="12">
    <source>
        <dbReference type="Pfam" id="PF00520"/>
    </source>
</evidence>
<evidence type="ECO:0000256" key="10">
    <source>
        <dbReference type="SAM" id="MobiDB-lite"/>
    </source>
</evidence>
<dbReference type="GO" id="GO:0016020">
    <property type="term" value="C:membrane"/>
    <property type="evidence" value="ECO:0007669"/>
    <property type="project" value="InterPro"/>
</dbReference>
<dbReference type="SUPFAM" id="SSF100909">
    <property type="entry name" value="IP3 receptor type 1 binding core, domain 2"/>
    <property type="match status" value="1"/>
</dbReference>
<keyword evidence="2" id="KW-0813">Transport</keyword>
<evidence type="ECO:0000256" key="11">
    <source>
        <dbReference type="SAM" id="Phobius"/>
    </source>
</evidence>
<comment type="subcellular location">
    <subcellularLocation>
        <location evidence="1">Endomembrane system</location>
        <topology evidence="1">Multi-pass membrane protein</topology>
    </subcellularLocation>
</comment>
<dbReference type="InterPro" id="IPR000699">
    <property type="entry name" value="RIH_dom"/>
</dbReference>
<evidence type="ECO:0000256" key="8">
    <source>
        <dbReference type="ARBA" id="ARBA00023303"/>
    </source>
</evidence>
<dbReference type="PANTHER" id="PTHR13715:SF99">
    <property type="entry name" value="INOSITOL 1,4,5-TRISPHOSPHATE RECEPTOR-LIKE PROTEIN A"/>
    <property type="match status" value="1"/>
</dbReference>
<sequence length="3034" mass="357317">MSQENSKSFENSDSNINEFARNTEERFSRPDNPKEETKEPVPGNQLDPNASDDSPDKIYKIEDAMHEGHMQNNREDFTDSSIQRPSQVNSMAMRSKKSSASKVFPQKGPSSFKKEMFANNMVTNAKKSVKKSVTKSRKAHKKRAVDIDEMIDEEDDDASVSLTKKGSLEPIKETEDEYTSKSRQISMKVEGLKHKMKKRGISKSKIKKLQTNSNKPNYIPNKRIVNQNDSQDDGSEHNKSGFFQPSTFGPNRNSEGSDTSETPGIRFPLDRKKTLVGKMGQAHASATQKPKMKLIKGLVNQVFEKDNDNAPEVPLEHIEVATDTYNDLKYGSSIIISLNEDEYGDGEEEKQNRLSIRLRTSDRVKPFEMQKDDYDINCTFKILPYSQYTMQSKILNIVEEDELGENIEIDYENFISEIDSNTANYNLSMNQSISYGSRIQLYHDSSKRFLCYYNEKLEGIRDAFDNMYADSESFYLGFSEYPAENTHFSFETVPMYQQEEDGYIKAFHYLYLTCVEKGKKHYLYSISKENKPAKCLMTESYRTPLSVNVIREHKEHEAARNIGRTDVVLISFANDNFYLNCPQELDENTGNFKELNVQFHRWQDAKSIDFNGWWQIETSEGSKQCKIRNFNNGKYLKAIRTSHQDVCPIELVESGDEASSFFFLSINSDKPDTASITERDIFKIMLPGEGEDEPNIFMSMEPDDKKDDYLEDHSYSDKKKVRLDKQFKVNTFDAFKVIIPKEDEYMELSLCLDSREYVDLFFSKLLKTQDVRDFIYSKKEGYATVFIQLLDFMWNKLKGKTRAEYKIGEIIPHRQEMVSKVGILQKMFDFLEVIDQIVTQDNQDEILSEFELDEYEGFNNLLEVTIKTIHVATMNHQNNTLQCIHHMDVLQNFIFVDGCSSLLIDIFKDKDFEINKKEIHSELFYRRIYEIQRFEKIILHFTGLAKQRRDPRYLLILRKMCIISRNPLPLVQEAIFEHLYDSDDFLTKFELNIEIDEFASKQYEGGSNDITVVYYPNLEQNGVGPHSFNKNIAPNTDGEKCHVPIKEFLEEVEDDEDQFFDSYKNERGFFLEQISLEADLCFGRNDKNKEYFREKYPCYWLIDCLQDDELDQKFRGSLIRLLYSIYIDDPPHKLLKMERAFKAYESADEYIQKISSTRNNHITDVDLDHLVDFIKEYMTAFAKKATGVSYLKNFDMEFVRLLNYLIRFGLFIYRDKTFQSKDIDFVFSYLCHICDIFTTKSYITSKHSLDKIISKDTILTDASKMNPIQKASYDIKYQLFNKNFSSHETDTNDENPSNSPEEISINAKKFHIKILIEIVNMFHLFNDLRQQYLISNNIEYFYMNIFQPHSETDYQSFSEEDLNNFNQKLCDEFQHLIPDCKDPHQHLKYVLPNLDAMYENNELDQYKVQIISKSAIQMLEENNKGKPSLAKVSVQEMHDEFVALMIDTFNLHSYDPDLRQLIILLIARYHSERAEFIRNLDRTILFFDESDYLFYNWLQQQLEKFIFNSEKSNVWLLKIKALISNFNKEIIEDIEVTEELKDLKQILSELKWALVYNCKILRNDSGEGDQYILHHTKGDRKISFYAQNLYRNAKVYDYLINFLFQNKELLMKVRSIKVGSLNENQKEIVYRVKQIFRKIFRILEFMTSQNPETQELMWKYKEDFVFEDLGNIEQDGELEFVLKIIDDSENAIKYHQNKWTLTKTRQFVNSLNQRIRNSENFVLILEIYNKLIKFEAISFLKQSLTKLIMSTPEDIHSHDKETRRDFEKAQNLQEIIYSIIQDQEKVFTRDFLAQHFPLEKAFNEICSSIDRLNEIEETEKDKKYDSQDYDELRDYQYIDLLNIYTQLYFHERYSNITKSELEECMTTLTSQYLQKLNDFNSVSDFDQPDNIKNSSMKFLLIYCRSFFKRMEKHYKFIAEKDLTSRHHAVSSFKGGEYSPRASALGGFEALKKKKQEIEQLIDQIYERMENTGEDKYHDIIDEINDMEETELPSSDPSLRSNFNKSSRITIKRGHTMKEKNNATNRSQLSHVFTTIWNRYIKDISTKRSSRILVDKEHIDLANLMFKTLTNKNSHVLLQQSYKTFISTSIDYVFSCEKANWNLYIIVFIFKINSMLLSLCSKEMKKSAASEMKKMIESNVLDSVDTLRTSSMIFKILSSSKDDIFCYSNEIFNITAYFCNKLLGLRSESIQNKFLGFFKTDSTSEHFFNQCYEYIQVHRDKLERGTLRAYYSRQKYTDELASSCYLVDKNLEKQVVSLMANFCAHDNKEMQNYMRDQSNNTKNYNMIQMITDYSGKFLSHLQYPVAYDTFQKTLDCLMEFNRGPNKINQEIIVERGFISVANEILKMDYNVEEEVQENTNLRPKLKPTKQLSLLNGDSYGKSSLPSLSKKSSRKRREEVYYGDEVTQPQNNFMISMVKYKSLLILLELLVGRNRTNYVYYILRRVLDPDVFRKNFAYQAYFVKRFHRNEYSIKLFFRYNLDVETDNNSPLIVEVGFNLYFLLMRMSANLAVDMDEKYYNRLVRFITLRETKSYKNNQWLIEDLWDFTKSLVNIFISNCHKKNKLIQMEEVTHIVKQDAEITRILRFFSQNVSQIEIFVEGKPFTQFFPLLPYCKFDSEVPKEKFSLMVDRTNAKTKCDSLMRESQYIISDLKVNYWLKKGLSRFVGLCQEYSDMFKSLLSILGILINGMILFSYSINVGERTGDPVFSNTSVNSTKGVMLGLGIASLILVFITSFLTSFSIVANYYRRYSVYAADEEKRMIELNKIDRFSQNFPQLSKARAFTKFIYEAISDWRIMYHILLFLLTLTGVVFHPFFYTFLLTVFVYRRKALMDVLKAIVKPYESLGLTILLMFMVIYAFTIVAYSYYYDDYTENDCYSLWTCFLISFDNTFKNDGGVGGYLESAYVRETDGIDVTYGRVIFDNLAFFVVGILMIEIISGLIIDTFVDYRQQNKEIEDDCKKICFMCDRTREQLEKNLGVDGFRFHIHNQHYMWDYIFFIAYLGSKQEREGQIKNTTERYVLDKIKEDDHSWLPCYN</sequence>
<reference evidence="15" key="1">
    <citation type="submission" date="2023-07" db="EMBL/GenBank/DDBJ databases">
        <authorList>
            <consortium name="AG Swart"/>
            <person name="Singh M."/>
            <person name="Singh A."/>
            <person name="Seah K."/>
            <person name="Emmerich C."/>
        </authorList>
    </citation>
    <scope>NUCLEOTIDE SEQUENCE</scope>
    <source>
        <strain evidence="15">DP1</strain>
    </source>
</reference>
<feature type="compositionally biased region" description="Basic residues" evidence="10">
    <location>
        <begin position="194"/>
        <end position="208"/>
    </location>
</feature>
<keyword evidence="3 11" id="KW-0812">Transmembrane</keyword>
<feature type="coiled-coil region" evidence="9">
    <location>
        <begin position="1947"/>
        <end position="1974"/>
    </location>
</feature>
<keyword evidence="7" id="KW-1071">Ligand-gated ion channel</keyword>
<gene>
    <name evidence="15" type="ORF">ECRASSUSDP1_LOCUS28628</name>
</gene>
<feature type="transmembrane region" description="Helical" evidence="11">
    <location>
        <begin position="2922"/>
        <end position="2944"/>
    </location>
</feature>
<evidence type="ECO:0000256" key="1">
    <source>
        <dbReference type="ARBA" id="ARBA00004127"/>
    </source>
</evidence>
<dbReference type="Proteomes" id="UP001295684">
    <property type="component" value="Unassembled WGS sequence"/>
</dbReference>
<evidence type="ECO:0000259" key="13">
    <source>
        <dbReference type="Pfam" id="PF01365"/>
    </source>
</evidence>
<keyword evidence="9" id="KW-0175">Coiled coil</keyword>
<feature type="compositionally biased region" description="Basic and acidic residues" evidence="10">
    <location>
        <begin position="21"/>
        <end position="39"/>
    </location>
</feature>
<evidence type="ECO:0000256" key="2">
    <source>
        <dbReference type="ARBA" id="ARBA00022448"/>
    </source>
</evidence>
<keyword evidence="5" id="KW-0406">Ion transport</keyword>